<keyword evidence="2" id="KW-1185">Reference proteome</keyword>
<dbReference type="RefSeq" id="WP_301247152.1">
    <property type="nucleotide sequence ID" value="NZ_JAROCD010000006.1"/>
</dbReference>
<comment type="caution">
    <text evidence="1">The sequence shown here is derived from an EMBL/GenBank/DDBJ whole genome shotgun (WGS) entry which is preliminary data.</text>
</comment>
<dbReference type="EMBL" id="JAROCD010000006">
    <property type="protein sequence ID" value="MDN4602401.1"/>
    <property type="molecule type" value="Genomic_DNA"/>
</dbReference>
<dbReference type="Proteomes" id="UP001174205">
    <property type="component" value="Unassembled WGS sequence"/>
</dbReference>
<name>A0ABT8JCQ6_9BACL</name>
<gene>
    <name evidence="1" type="ORF">P5G61_14295</name>
</gene>
<protein>
    <recommendedName>
        <fullName evidence="3">Response regulatory domain-containing protein</fullName>
    </recommendedName>
</protein>
<reference evidence="1" key="1">
    <citation type="submission" date="2023-03" db="EMBL/GenBank/DDBJ databases">
        <title>MT1 and MT2 Draft Genomes of Novel Species.</title>
        <authorList>
            <person name="Venkateswaran K."/>
        </authorList>
    </citation>
    <scope>NUCLEOTIDE SEQUENCE</scope>
    <source>
        <strain evidence="1">F6_3S_P_1C</strain>
    </source>
</reference>
<proteinExistence type="predicted"/>
<organism evidence="1 2">
    <name type="scientific">Paenibacillus vandeheii</name>
    <dbReference type="NCBI Taxonomy" id="3035917"/>
    <lineage>
        <taxon>Bacteria</taxon>
        <taxon>Bacillati</taxon>
        <taxon>Bacillota</taxon>
        <taxon>Bacilli</taxon>
        <taxon>Bacillales</taxon>
        <taxon>Paenibacillaceae</taxon>
        <taxon>Paenibacillus</taxon>
    </lineage>
</organism>
<accession>A0ABT8JCQ6</accession>
<evidence type="ECO:0000313" key="1">
    <source>
        <dbReference type="EMBL" id="MDN4602401.1"/>
    </source>
</evidence>
<evidence type="ECO:0008006" key="3">
    <source>
        <dbReference type="Google" id="ProtNLM"/>
    </source>
</evidence>
<evidence type="ECO:0000313" key="2">
    <source>
        <dbReference type="Proteomes" id="UP001174205"/>
    </source>
</evidence>
<sequence length="112" mass="12803">MNHVLVLSNTHHIVKSLSLLIRTEPSLHVLDATRDVVCDINHLPDNTVIIVDMNLENIKPFIEQFSGKYRIVLYSGSLEIMDIPNHLQEADYRCFNAYTSPEEIIRILMGSV</sequence>